<evidence type="ECO:0000256" key="1">
    <source>
        <dbReference type="SAM" id="MobiDB-lite"/>
    </source>
</evidence>
<keyword evidence="2" id="KW-0472">Membrane</keyword>
<evidence type="ECO:0000313" key="3">
    <source>
        <dbReference type="EMBL" id="RHG58977.1"/>
    </source>
</evidence>
<name>A0A3R6HSQ3_9FIRM</name>
<feature type="transmembrane region" description="Helical" evidence="2">
    <location>
        <begin position="12"/>
        <end position="30"/>
    </location>
</feature>
<organism evidence="3 4">
    <name type="scientific">Coprococcus comes</name>
    <dbReference type="NCBI Taxonomy" id="410072"/>
    <lineage>
        <taxon>Bacteria</taxon>
        <taxon>Bacillati</taxon>
        <taxon>Bacillota</taxon>
        <taxon>Clostridia</taxon>
        <taxon>Lachnospirales</taxon>
        <taxon>Lachnospiraceae</taxon>
        <taxon>Coprococcus</taxon>
    </lineage>
</organism>
<protein>
    <submittedName>
        <fullName evidence="3">Uncharacterized protein</fullName>
    </submittedName>
</protein>
<dbReference type="Proteomes" id="UP000286595">
    <property type="component" value="Unassembled WGS sequence"/>
</dbReference>
<accession>A0A3R6HSQ3</accession>
<keyword evidence="2" id="KW-0812">Transmembrane</keyword>
<proteinExistence type="predicted"/>
<dbReference type="EMBL" id="QRIM01000016">
    <property type="protein sequence ID" value="RHG58977.1"/>
    <property type="molecule type" value="Genomic_DNA"/>
</dbReference>
<comment type="caution">
    <text evidence="3">The sequence shown here is derived from an EMBL/GenBank/DDBJ whole genome shotgun (WGS) entry which is preliminary data.</text>
</comment>
<sequence>MTRVRSESGAINILNVIIMLVLLIALGFAFELSAALDQQNAQTNDCSAARDATMASQNLLVAKNSDDPGLAIATAAVKSLRANGFNGEVEVWFYEAPSSAVPQSKRAWAWGIQTKSSLKGYFATYSLGDFDIPIGAHVTAHAVPYTAGKAWRPADSGNGKYSFKAGSDTPEYEEYTSTKELPQEVIDEMKTAVNQATNNK</sequence>
<gene>
    <name evidence="3" type="ORF">DW252_12805</name>
</gene>
<keyword evidence="2" id="KW-1133">Transmembrane helix</keyword>
<dbReference type="RefSeq" id="WP_118218956.1">
    <property type="nucleotide sequence ID" value="NZ_JADNLX010000001.1"/>
</dbReference>
<feature type="region of interest" description="Disordered" evidence="1">
    <location>
        <begin position="162"/>
        <end position="184"/>
    </location>
</feature>
<evidence type="ECO:0000256" key="2">
    <source>
        <dbReference type="SAM" id="Phobius"/>
    </source>
</evidence>
<reference evidence="3 4" key="1">
    <citation type="submission" date="2018-08" db="EMBL/GenBank/DDBJ databases">
        <title>A genome reference for cultivated species of the human gut microbiota.</title>
        <authorList>
            <person name="Zou Y."/>
            <person name="Xue W."/>
            <person name="Luo G."/>
        </authorList>
    </citation>
    <scope>NUCLEOTIDE SEQUENCE [LARGE SCALE GENOMIC DNA]</scope>
    <source>
        <strain evidence="3 4">AM22-12LB</strain>
    </source>
</reference>
<evidence type="ECO:0000313" key="4">
    <source>
        <dbReference type="Proteomes" id="UP000286595"/>
    </source>
</evidence>
<dbReference type="AlphaFoldDB" id="A0A3R6HSQ3"/>